<dbReference type="AlphaFoldDB" id="G2KQG8"/>
<evidence type="ECO:0000313" key="2">
    <source>
        <dbReference type="Proteomes" id="UP000009286"/>
    </source>
</evidence>
<gene>
    <name evidence="1" type="ordered locus">MICA_770</name>
</gene>
<evidence type="ECO:0000313" key="1">
    <source>
        <dbReference type="EMBL" id="AEP09104.1"/>
    </source>
</evidence>
<accession>G2KQG8</accession>
<proteinExistence type="predicted"/>
<sequence>MDHPDKPGDDDFWMAAFSFVFIRVHSWSKKQKTPGASSASGDF</sequence>
<protein>
    <submittedName>
        <fullName evidence="1">Uncharacterized protein</fullName>
    </submittedName>
</protein>
<keyword evidence="2" id="KW-1185">Reference proteome</keyword>
<dbReference type="HOGENOM" id="CLU_3235970_0_0_5"/>
<name>G2KQG8_MICAA</name>
<reference evidence="1 2" key="1">
    <citation type="journal article" date="2011" name="BMC Genomics">
        <title>Genomic insights into an obligate epibiotic bacterial predator: Micavibrio aeruginosavorus ARL-13.</title>
        <authorList>
            <person name="Wang Z."/>
            <person name="Kadouri D."/>
            <person name="Wu M."/>
        </authorList>
    </citation>
    <scope>NUCLEOTIDE SEQUENCE [LARGE SCALE GENOMIC DNA]</scope>
    <source>
        <strain evidence="1 2">ARL-13</strain>
    </source>
</reference>
<dbReference type="Proteomes" id="UP000009286">
    <property type="component" value="Chromosome"/>
</dbReference>
<dbReference type="KEGG" id="mai:MICA_770"/>
<organism evidence="1 2">
    <name type="scientific">Micavibrio aeruginosavorus (strain ARL-13)</name>
    <dbReference type="NCBI Taxonomy" id="856793"/>
    <lineage>
        <taxon>Bacteria</taxon>
        <taxon>Pseudomonadati</taxon>
        <taxon>Bdellovibrionota</taxon>
        <taxon>Bdellovibrionia</taxon>
        <taxon>Bdellovibrionales</taxon>
        <taxon>Pseudobdellovibrionaceae</taxon>
        <taxon>Micavibrio</taxon>
    </lineage>
</organism>
<dbReference type="EMBL" id="CP002382">
    <property type="protein sequence ID" value="AEP09104.1"/>
    <property type="molecule type" value="Genomic_DNA"/>
</dbReference>